<dbReference type="PANTHER" id="PTHR43537">
    <property type="entry name" value="TRANSCRIPTIONAL REGULATOR, GNTR FAMILY"/>
    <property type="match status" value="1"/>
</dbReference>
<dbReference type="InterPro" id="IPR036390">
    <property type="entry name" value="WH_DNA-bd_sf"/>
</dbReference>
<organism evidence="5 6">
    <name type="scientific">Sphingorhabdus arenilitoris</name>
    <dbReference type="NCBI Taxonomy" id="1490041"/>
    <lineage>
        <taxon>Bacteria</taxon>
        <taxon>Pseudomonadati</taxon>
        <taxon>Pseudomonadota</taxon>
        <taxon>Alphaproteobacteria</taxon>
        <taxon>Sphingomonadales</taxon>
        <taxon>Sphingomonadaceae</taxon>
        <taxon>Sphingorhabdus</taxon>
    </lineage>
</organism>
<dbReference type="Gene3D" id="1.20.120.530">
    <property type="entry name" value="GntR ligand-binding domain-like"/>
    <property type="match status" value="1"/>
</dbReference>
<dbReference type="SUPFAM" id="SSF48008">
    <property type="entry name" value="GntR ligand-binding domain-like"/>
    <property type="match status" value="1"/>
</dbReference>
<dbReference type="Pfam" id="PF07729">
    <property type="entry name" value="FCD"/>
    <property type="match status" value="1"/>
</dbReference>
<gene>
    <name evidence="5" type="ORF">ACFOWX_08525</name>
</gene>
<keyword evidence="2" id="KW-0238">DNA-binding</keyword>
<sequence>MTKASERAYGHIRTMVLSGELKPGDQIIEEQLAEICGVSRTPVREALRRLESEKFIYRSDSKRSYVSQWTVEDVEDAFELRSMLEAYAAKRAATRLTEEKLNKLRYHNRKIEAAIQQTPPDVPTFLEHNRMLHEIILAAADSPALSAMLPQIVEQPVVLRTALHYDLENLQRSHHEHAELLAAFDRRDGDWAASIMTGHIRRAFHAYSDAHDRDRQENRDAA</sequence>
<dbReference type="PROSITE" id="PS50949">
    <property type="entry name" value="HTH_GNTR"/>
    <property type="match status" value="1"/>
</dbReference>
<evidence type="ECO:0000313" key="5">
    <source>
        <dbReference type="EMBL" id="MFC4292458.1"/>
    </source>
</evidence>
<dbReference type="Pfam" id="PF00392">
    <property type="entry name" value="GntR"/>
    <property type="match status" value="1"/>
</dbReference>
<dbReference type="RefSeq" id="WP_381423163.1">
    <property type="nucleotide sequence ID" value="NZ_JBHSDH010000013.1"/>
</dbReference>
<accession>A0ABV8RGD9</accession>
<dbReference type="SUPFAM" id="SSF46785">
    <property type="entry name" value="Winged helix' DNA-binding domain"/>
    <property type="match status" value="1"/>
</dbReference>
<proteinExistence type="predicted"/>
<reference evidence="6" key="1">
    <citation type="journal article" date="2019" name="Int. J. Syst. Evol. Microbiol.">
        <title>The Global Catalogue of Microorganisms (GCM) 10K type strain sequencing project: providing services to taxonomists for standard genome sequencing and annotation.</title>
        <authorList>
            <consortium name="The Broad Institute Genomics Platform"/>
            <consortium name="The Broad Institute Genome Sequencing Center for Infectious Disease"/>
            <person name="Wu L."/>
            <person name="Ma J."/>
        </authorList>
    </citation>
    <scope>NUCLEOTIDE SEQUENCE [LARGE SCALE GENOMIC DNA]</scope>
    <source>
        <strain evidence="6">CECT 8531</strain>
    </source>
</reference>
<evidence type="ECO:0000256" key="2">
    <source>
        <dbReference type="ARBA" id="ARBA00023125"/>
    </source>
</evidence>
<dbReference type="EMBL" id="JBHSDH010000013">
    <property type="protein sequence ID" value="MFC4292458.1"/>
    <property type="molecule type" value="Genomic_DNA"/>
</dbReference>
<dbReference type="CDD" id="cd07377">
    <property type="entry name" value="WHTH_GntR"/>
    <property type="match status" value="1"/>
</dbReference>
<evidence type="ECO:0000313" key="6">
    <source>
        <dbReference type="Proteomes" id="UP001595887"/>
    </source>
</evidence>
<dbReference type="InterPro" id="IPR036388">
    <property type="entry name" value="WH-like_DNA-bd_sf"/>
</dbReference>
<keyword evidence="6" id="KW-1185">Reference proteome</keyword>
<dbReference type="InterPro" id="IPR000524">
    <property type="entry name" value="Tscrpt_reg_HTH_GntR"/>
</dbReference>
<evidence type="ECO:0000259" key="4">
    <source>
        <dbReference type="PROSITE" id="PS50949"/>
    </source>
</evidence>
<feature type="domain" description="HTH gntR-type" evidence="4">
    <location>
        <begin position="2"/>
        <end position="69"/>
    </location>
</feature>
<dbReference type="InterPro" id="IPR008920">
    <property type="entry name" value="TF_FadR/GntR_C"/>
</dbReference>
<dbReference type="Gene3D" id="1.10.10.10">
    <property type="entry name" value="Winged helix-like DNA-binding domain superfamily/Winged helix DNA-binding domain"/>
    <property type="match status" value="1"/>
</dbReference>
<evidence type="ECO:0000256" key="1">
    <source>
        <dbReference type="ARBA" id="ARBA00023015"/>
    </source>
</evidence>
<name>A0ABV8RGD9_9SPHN</name>
<dbReference type="Proteomes" id="UP001595887">
    <property type="component" value="Unassembled WGS sequence"/>
</dbReference>
<keyword evidence="3" id="KW-0804">Transcription</keyword>
<dbReference type="PANTHER" id="PTHR43537:SF24">
    <property type="entry name" value="GLUCONATE OPERON TRANSCRIPTIONAL REPRESSOR"/>
    <property type="match status" value="1"/>
</dbReference>
<keyword evidence="1" id="KW-0805">Transcription regulation</keyword>
<dbReference type="SMART" id="SM00895">
    <property type="entry name" value="FCD"/>
    <property type="match status" value="1"/>
</dbReference>
<dbReference type="SMART" id="SM00345">
    <property type="entry name" value="HTH_GNTR"/>
    <property type="match status" value="1"/>
</dbReference>
<protein>
    <submittedName>
        <fullName evidence="5">GntR family transcriptional regulator</fullName>
    </submittedName>
</protein>
<dbReference type="InterPro" id="IPR011711">
    <property type="entry name" value="GntR_C"/>
</dbReference>
<comment type="caution">
    <text evidence="5">The sequence shown here is derived from an EMBL/GenBank/DDBJ whole genome shotgun (WGS) entry which is preliminary data.</text>
</comment>
<evidence type="ECO:0000256" key="3">
    <source>
        <dbReference type="ARBA" id="ARBA00023163"/>
    </source>
</evidence>